<proteinExistence type="predicted"/>
<organism evidence="1">
    <name type="scientific">freshwater metagenome</name>
    <dbReference type="NCBI Taxonomy" id="449393"/>
    <lineage>
        <taxon>unclassified sequences</taxon>
        <taxon>metagenomes</taxon>
        <taxon>ecological metagenomes</taxon>
    </lineage>
</organism>
<dbReference type="AlphaFoldDB" id="A0A6J7EQF2"/>
<name>A0A6J7EQF2_9ZZZZ</name>
<protein>
    <submittedName>
        <fullName evidence="1">Unannotated protein</fullName>
    </submittedName>
</protein>
<reference evidence="1" key="1">
    <citation type="submission" date="2020-05" db="EMBL/GenBank/DDBJ databases">
        <authorList>
            <person name="Chiriac C."/>
            <person name="Salcher M."/>
            <person name="Ghai R."/>
            <person name="Kavagutti S V."/>
        </authorList>
    </citation>
    <scope>NUCLEOTIDE SEQUENCE</scope>
</reference>
<evidence type="ECO:0000313" key="1">
    <source>
        <dbReference type="EMBL" id="CAB4881653.1"/>
    </source>
</evidence>
<gene>
    <name evidence="1" type="ORF">UFOPK3423_01406</name>
</gene>
<dbReference type="EMBL" id="CAFBLQ010000187">
    <property type="protein sequence ID" value="CAB4881653.1"/>
    <property type="molecule type" value="Genomic_DNA"/>
</dbReference>
<sequence length="241" mass="26768">MPRADLRGERGGLQPRGLGMAPHRAFDLLRRIARSRSVMGRMQRHLYERRRLLEHLDRLSADRQRACLRRERPEYDLGCRGCARERAVKVHRDAACRGPLVGVDAPVPVEGGVAHERAIAEPLEHTSRSRGVALGDEQVDVAVAAQLTGVVEQCAERRSLQEDRAHLRHTQRAHDYCGLQIHADHACCPCACVGLHYAASLCRAPQLSRRCAGSSRRCRRVHRAASVCSPAARTSALLQGH</sequence>
<accession>A0A6J7EQF2</accession>